<dbReference type="SUPFAM" id="SSF56112">
    <property type="entry name" value="Protein kinase-like (PK-like)"/>
    <property type="match status" value="1"/>
</dbReference>
<evidence type="ECO:0000259" key="1">
    <source>
        <dbReference type="PROSITE" id="PS50011"/>
    </source>
</evidence>
<dbReference type="STRING" id="72359.L7K020"/>
<keyword evidence="2" id="KW-0808">Transferase</keyword>
<sequence length="217" mass="25378">MIAITVLESLEDIHGCCRIFRDIKPENILVGNDNPDELFLIDLGMAKYYMNPSSREHIPFINNKKLTGTARYASLNTHMGYEQSRRDDLESLGYTLIYFMRGNLPWMGVRAATGREKHTIIGEKKKNTSLSVLCGDLPARTFLIKYLEYVRNLNFVEKPNYKYLIGLFKSALSANDLSNDKNYDWITQEYKKQKKKKSKNNWWHKFKDFINVCKSDR</sequence>
<dbReference type="InterPro" id="IPR011009">
    <property type="entry name" value="Kinase-like_dom_sf"/>
</dbReference>
<protein>
    <submittedName>
        <fullName evidence="2">Casein kinase (Serine/threonine/tyrosine protein kinase)</fullName>
    </submittedName>
</protein>
<dbReference type="HOGENOM" id="CLU_019279_2_4_1"/>
<evidence type="ECO:0000313" key="3">
    <source>
        <dbReference type="Proteomes" id="UP000011185"/>
    </source>
</evidence>
<reference evidence="2 3" key="1">
    <citation type="journal article" date="2012" name="PLoS Pathog.">
        <title>The genome of the obligate intracellular parasite Trachipleistophora hominis: new insights into microsporidian genome dynamics and reductive evolution.</title>
        <authorList>
            <person name="Heinz E."/>
            <person name="Williams T.A."/>
            <person name="Nakjang S."/>
            <person name="Noel C.J."/>
            <person name="Swan D.C."/>
            <person name="Goldberg A.V."/>
            <person name="Harris S.R."/>
            <person name="Weinmaier T."/>
            <person name="Markert S."/>
            <person name="Becher D."/>
            <person name="Bernhardt J."/>
            <person name="Dagan T."/>
            <person name="Hacker C."/>
            <person name="Lucocq J.M."/>
            <person name="Schweder T."/>
            <person name="Rattei T."/>
            <person name="Hall N."/>
            <person name="Hirt R.P."/>
            <person name="Embley T.M."/>
        </authorList>
    </citation>
    <scope>NUCLEOTIDE SEQUENCE [LARGE SCALE GENOMIC DNA]</scope>
</reference>
<feature type="domain" description="Protein kinase" evidence="1">
    <location>
        <begin position="1"/>
        <end position="172"/>
    </location>
</feature>
<dbReference type="GO" id="GO:0004672">
    <property type="term" value="F:protein kinase activity"/>
    <property type="evidence" value="ECO:0007669"/>
    <property type="project" value="InterPro"/>
</dbReference>
<gene>
    <name evidence="2" type="ORF">THOM_0638</name>
</gene>
<dbReference type="EMBL" id="JH993853">
    <property type="protein sequence ID" value="ELQ76382.1"/>
    <property type="molecule type" value="Genomic_DNA"/>
</dbReference>
<dbReference type="GO" id="GO:0005524">
    <property type="term" value="F:ATP binding"/>
    <property type="evidence" value="ECO:0007669"/>
    <property type="project" value="InterPro"/>
</dbReference>
<dbReference type="PANTHER" id="PTHR11909">
    <property type="entry name" value="CASEIN KINASE-RELATED"/>
    <property type="match status" value="1"/>
</dbReference>
<proteinExistence type="predicted"/>
<accession>L7K020</accession>
<dbReference type="OMA" id="QTPTAWL"/>
<keyword evidence="3" id="KW-1185">Reference proteome</keyword>
<dbReference type="InParanoid" id="L7K020"/>
<dbReference type="InterPro" id="IPR050235">
    <property type="entry name" value="CK1_Ser-Thr_kinase"/>
</dbReference>
<dbReference type="Pfam" id="PF00069">
    <property type="entry name" value="Pkinase"/>
    <property type="match status" value="1"/>
</dbReference>
<name>L7K020_TRAHO</name>
<dbReference type="Proteomes" id="UP000011185">
    <property type="component" value="Unassembled WGS sequence"/>
</dbReference>
<dbReference type="OrthoDB" id="5800476at2759"/>
<keyword evidence="2" id="KW-0418">Kinase</keyword>
<dbReference type="AlphaFoldDB" id="L7K020"/>
<organism evidence="2 3">
    <name type="scientific">Trachipleistophora hominis</name>
    <name type="common">Microsporidian parasite</name>
    <dbReference type="NCBI Taxonomy" id="72359"/>
    <lineage>
        <taxon>Eukaryota</taxon>
        <taxon>Fungi</taxon>
        <taxon>Fungi incertae sedis</taxon>
        <taxon>Microsporidia</taxon>
        <taxon>Pleistophoridae</taxon>
        <taxon>Trachipleistophora</taxon>
    </lineage>
</organism>
<dbReference type="PROSITE" id="PS50011">
    <property type="entry name" value="PROTEIN_KINASE_DOM"/>
    <property type="match status" value="1"/>
</dbReference>
<dbReference type="VEuPathDB" id="MicrosporidiaDB:THOM_0638"/>
<dbReference type="InterPro" id="IPR000719">
    <property type="entry name" value="Prot_kinase_dom"/>
</dbReference>
<evidence type="ECO:0000313" key="2">
    <source>
        <dbReference type="EMBL" id="ELQ76382.1"/>
    </source>
</evidence>
<dbReference type="Gene3D" id="1.10.510.10">
    <property type="entry name" value="Transferase(Phosphotransferase) domain 1"/>
    <property type="match status" value="1"/>
</dbReference>